<organism evidence="1">
    <name type="scientific">viral metagenome</name>
    <dbReference type="NCBI Taxonomy" id="1070528"/>
    <lineage>
        <taxon>unclassified sequences</taxon>
        <taxon>metagenomes</taxon>
        <taxon>organismal metagenomes</taxon>
    </lineage>
</organism>
<evidence type="ECO:0000313" key="2">
    <source>
        <dbReference type="EMBL" id="QJA82415.1"/>
    </source>
</evidence>
<dbReference type="AlphaFoldDB" id="A0A6M3IYG8"/>
<dbReference type="EMBL" id="MT141470">
    <property type="protein sequence ID" value="QJA62394.1"/>
    <property type="molecule type" value="Genomic_DNA"/>
</dbReference>
<proteinExistence type="predicted"/>
<dbReference type="EMBL" id="MT142487">
    <property type="protein sequence ID" value="QJA82415.1"/>
    <property type="molecule type" value="Genomic_DNA"/>
</dbReference>
<sequence length="116" mass="13144">MGWLTKYHKQACVYWGSPINDGWGGRTYGDPTELSCRWEDKQEKFVDAQGEEHVSRSVVYLGQDVVVNGYLYLGDLDDLSSAEEGDPETVTGAYLIRAFSKIPNIKGTDYERTVWL</sequence>
<gene>
    <name evidence="2" type="ORF">MM415A00408_0008</name>
    <name evidence="1" type="ORF">MM415B00786_0008</name>
</gene>
<protein>
    <submittedName>
        <fullName evidence="1">Uncharacterized protein</fullName>
    </submittedName>
</protein>
<reference evidence="1" key="1">
    <citation type="submission" date="2020-03" db="EMBL/GenBank/DDBJ databases">
        <title>The deep terrestrial virosphere.</title>
        <authorList>
            <person name="Holmfeldt K."/>
            <person name="Nilsson E."/>
            <person name="Simone D."/>
            <person name="Lopez-Fernandez M."/>
            <person name="Wu X."/>
            <person name="de Brujin I."/>
            <person name="Lundin D."/>
            <person name="Andersson A."/>
            <person name="Bertilsson S."/>
            <person name="Dopson M."/>
        </authorList>
    </citation>
    <scope>NUCLEOTIDE SEQUENCE</scope>
    <source>
        <strain evidence="2">MM415A00408</strain>
        <strain evidence="1">MM415B00786</strain>
    </source>
</reference>
<evidence type="ECO:0000313" key="1">
    <source>
        <dbReference type="EMBL" id="QJA62394.1"/>
    </source>
</evidence>
<name>A0A6M3IYG8_9ZZZZ</name>
<accession>A0A6M3IYG8</accession>